<keyword evidence="2" id="KW-0812">Transmembrane</keyword>
<gene>
    <name evidence="3" type="ORF">ECRASSUSDP1_LOCUS3355</name>
</gene>
<dbReference type="EMBL" id="CAMPGE010003215">
    <property type="protein sequence ID" value="CAI2362038.1"/>
    <property type="molecule type" value="Genomic_DNA"/>
</dbReference>
<feature type="compositionally biased region" description="Polar residues" evidence="1">
    <location>
        <begin position="53"/>
        <end position="73"/>
    </location>
</feature>
<keyword evidence="2" id="KW-1133">Transmembrane helix</keyword>
<dbReference type="AlphaFoldDB" id="A0AAD1X3T8"/>
<keyword evidence="2" id="KW-0472">Membrane</keyword>
<feature type="transmembrane region" description="Helical" evidence="2">
    <location>
        <begin position="96"/>
        <end position="122"/>
    </location>
</feature>
<feature type="region of interest" description="Disordered" evidence="1">
    <location>
        <begin position="47"/>
        <end position="73"/>
    </location>
</feature>
<keyword evidence="4" id="KW-1185">Reference proteome</keyword>
<evidence type="ECO:0000256" key="1">
    <source>
        <dbReference type="SAM" id="MobiDB-lite"/>
    </source>
</evidence>
<feature type="transmembrane region" description="Helical" evidence="2">
    <location>
        <begin position="128"/>
        <end position="151"/>
    </location>
</feature>
<accession>A0AAD1X3T8</accession>
<evidence type="ECO:0000313" key="3">
    <source>
        <dbReference type="EMBL" id="CAI2362038.1"/>
    </source>
</evidence>
<comment type="caution">
    <text evidence="3">The sequence shown here is derived from an EMBL/GenBank/DDBJ whole genome shotgun (WGS) entry which is preliminary data.</text>
</comment>
<sequence>MIINKLRSRINGIMDEISKEIEKKKTRNSNDICRKSTLINSNVGISNLERNKTPSSSRKSIRNNSESSQSYNPLSIDGEIKKKIIRRRKNGFSSPYSFHILITFMFCLIEFSTFCSVLSPYMISEFPLVVGIILIAAISTTYMVIFALILISMSRDPTDPLSMETKCR</sequence>
<proteinExistence type="predicted"/>
<evidence type="ECO:0000256" key="2">
    <source>
        <dbReference type="SAM" id="Phobius"/>
    </source>
</evidence>
<name>A0AAD1X3T8_EUPCR</name>
<protein>
    <submittedName>
        <fullName evidence="3">Uncharacterized protein</fullName>
    </submittedName>
</protein>
<reference evidence="3" key="1">
    <citation type="submission" date="2023-07" db="EMBL/GenBank/DDBJ databases">
        <authorList>
            <consortium name="AG Swart"/>
            <person name="Singh M."/>
            <person name="Singh A."/>
            <person name="Seah K."/>
            <person name="Emmerich C."/>
        </authorList>
    </citation>
    <scope>NUCLEOTIDE SEQUENCE</scope>
    <source>
        <strain evidence="3">DP1</strain>
    </source>
</reference>
<dbReference type="Proteomes" id="UP001295684">
    <property type="component" value="Unassembled WGS sequence"/>
</dbReference>
<evidence type="ECO:0000313" key="4">
    <source>
        <dbReference type="Proteomes" id="UP001295684"/>
    </source>
</evidence>
<organism evidence="3 4">
    <name type="scientific">Euplotes crassus</name>
    <dbReference type="NCBI Taxonomy" id="5936"/>
    <lineage>
        <taxon>Eukaryota</taxon>
        <taxon>Sar</taxon>
        <taxon>Alveolata</taxon>
        <taxon>Ciliophora</taxon>
        <taxon>Intramacronucleata</taxon>
        <taxon>Spirotrichea</taxon>
        <taxon>Hypotrichia</taxon>
        <taxon>Euplotida</taxon>
        <taxon>Euplotidae</taxon>
        <taxon>Moneuplotes</taxon>
    </lineage>
</organism>